<evidence type="ECO:0000313" key="2">
    <source>
        <dbReference type="Proteomes" id="UP000507470"/>
    </source>
</evidence>
<dbReference type="PANTHER" id="PTHR33395:SF22">
    <property type="entry name" value="REVERSE TRANSCRIPTASE DOMAIN-CONTAINING PROTEIN"/>
    <property type="match status" value="1"/>
</dbReference>
<dbReference type="Gene3D" id="3.60.10.10">
    <property type="entry name" value="Endonuclease/exonuclease/phosphatase"/>
    <property type="match status" value="1"/>
</dbReference>
<dbReference type="EMBL" id="CACVKT020009207">
    <property type="protein sequence ID" value="CAC5421063.1"/>
    <property type="molecule type" value="Genomic_DNA"/>
</dbReference>
<dbReference type="PANTHER" id="PTHR33395">
    <property type="entry name" value="TRANSCRIPTASE, PUTATIVE-RELATED-RELATED"/>
    <property type="match status" value="1"/>
</dbReference>
<dbReference type="GO" id="GO:0003824">
    <property type="term" value="F:catalytic activity"/>
    <property type="evidence" value="ECO:0007669"/>
    <property type="project" value="InterPro"/>
</dbReference>
<dbReference type="Proteomes" id="UP000507470">
    <property type="component" value="Unassembled WGS sequence"/>
</dbReference>
<gene>
    <name evidence="1" type="ORF">MCOR_53218</name>
</gene>
<dbReference type="OrthoDB" id="6157682at2759"/>
<dbReference type="GO" id="GO:0007508">
    <property type="term" value="P:larval heart development"/>
    <property type="evidence" value="ECO:0007669"/>
    <property type="project" value="TreeGrafter"/>
</dbReference>
<dbReference type="GO" id="GO:0061343">
    <property type="term" value="P:cell adhesion involved in heart morphogenesis"/>
    <property type="evidence" value="ECO:0007669"/>
    <property type="project" value="TreeGrafter"/>
</dbReference>
<protein>
    <submittedName>
        <fullName evidence="1">Uncharacterized protein</fullName>
    </submittedName>
</protein>
<organism evidence="1 2">
    <name type="scientific">Mytilus coruscus</name>
    <name type="common">Sea mussel</name>
    <dbReference type="NCBI Taxonomy" id="42192"/>
    <lineage>
        <taxon>Eukaryota</taxon>
        <taxon>Metazoa</taxon>
        <taxon>Spiralia</taxon>
        <taxon>Lophotrochozoa</taxon>
        <taxon>Mollusca</taxon>
        <taxon>Bivalvia</taxon>
        <taxon>Autobranchia</taxon>
        <taxon>Pteriomorphia</taxon>
        <taxon>Mytilida</taxon>
        <taxon>Mytiloidea</taxon>
        <taxon>Mytilidae</taxon>
        <taxon>Mytilinae</taxon>
        <taxon>Mytilus</taxon>
    </lineage>
</organism>
<dbReference type="InterPro" id="IPR036691">
    <property type="entry name" value="Endo/exonu/phosph_ase_sf"/>
</dbReference>
<name>A0A6J8EM89_MYTCO</name>
<dbReference type="AlphaFoldDB" id="A0A6J8EM89"/>
<evidence type="ECO:0000313" key="1">
    <source>
        <dbReference type="EMBL" id="CAC5421063.1"/>
    </source>
</evidence>
<reference evidence="1 2" key="1">
    <citation type="submission" date="2020-06" db="EMBL/GenBank/DDBJ databases">
        <authorList>
            <person name="Li R."/>
            <person name="Bekaert M."/>
        </authorList>
    </citation>
    <scope>NUCLEOTIDE SEQUENCE [LARGE SCALE GENOMIC DNA]</scope>
    <source>
        <strain evidence="2">wild</strain>
    </source>
</reference>
<keyword evidence="2" id="KW-1185">Reference proteome</keyword>
<sequence>MLVNLVVIDINFQSLCNKKPDLLEIINACKPDIIIGTETWLDKSIPSTDFFSSNLCNVYRNDRPTNNKNQSHGGVLIAITKEFISCEIVELKTDCEIVCAEINISGTKKICVGSYYRPPSDKGTSLEQLNISLNRLDNTTTTNIWLGGDFNLGHIDWSIPAFILGKPDAKQHQLLLSPLAPSHRQANT</sequence>
<dbReference type="SUPFAM" id="SSF56219">
    <property type="entry name" value="DNase I-like"/>
    <property type="match status" value="1"/>
</dbReference>
<proteinExistence type="predicted"/>
<accession>A0A6J8EM89</accession>
<dbReference type="GO" id="GO:0031012">
    <property type="term" value="C:extracellular matrix"/>
    <property type="evidence" value="ECO:0007669"/>
    <property type="project" value="TreeGrafter"/>
</dbReference>